<dbReference type="Proteomes" id="UP000681967">
    <property type="component" value="Unassembled WGS sequence"/>
</dbReference>
<dbReference type="EMBL" id="CAJOBJ010028592">
    <property type="protein sequence ID" value="CAF4259738.1"/>
    <property type="molecule type" value="Genomic_DNA"/>
</dbReference>
<feature type="compositionally biased region" description="Polar residues" evidence="1">
    <location>
        <begin position="1"/>
        <end position="15"/>
    </location>
</feature>
<proteinExistence type="predicted"/>
<evidence type="ECO:0000313" key="4">
    <source>
        <dbReference type="EMBL" id="CAF5181547.1"/>
    </source>
</evidence>
<feature type="non-terminal residue" evidence="4">
    <location>
        <position position="1"/>
    </location>
</feature>
<feature type="non-terminal residue" evidence="4">
    <location>
        <position position="102"/>
    </location>
</feature>
<reference evidence="4" key="1">
    <citation type="submission" date="2021-02" db="EMBL/GenBank/DDBJ databases">
        <authorList>
            <person name="Nowell W R."/>
        </authorList>
    </citation>
    <scope>NUCLEOTIDE SEQUENCE</scope>
</reference>
<evidence type="ECO:0000313" key="5">
    <source>
        <dbReference type="Proteomes" id="UP000681967"/>
    </source>
</evidence>
<dbReference type="EMBL" id="CAJOBI010024870">
    <property type="protein sequence ID" value="CAF4238772.1"/>
    <property type="molecule type" value="Genomic_DNA"/>
</dbReference>
<dbReference type="Proteomes" id="UP000681720">
    <property type="component" value="Unassembled WGS sequence"/>
</dbReference>
<evidence type="ECO:0000313" key="3">
    <source>
        <dbReference type="EMBL" id="CAF4259738.1"/>
    </source>
</evidence>
<sequence length="102" mass="11275">FSQPQRAKQVTTPNYVNYAPSSPLLPLKLPSSSPSPSSSSSSRLHHFQRPKSSTVWNAESTNQAVLNGNSLRQRSESKAIIGIVKPMVHQRSFTQLNNTNNE</sequence>
<evidence type="ECO:0000256" key="1">
    <source>
        <dbReference type="SAM" id="MobiDB-lite"/>
    </source>
</evidence>
<organism evidence="4 5">
    <name type="scientific">Rotaria magnacalcarata</name>
    <dbReference type="NCBI Taxonomy" id="392030"/>
    <lineage>
        <taxon>Eukaryota</taxon>
        <taxon>Metazoa</taxon>
        <taxon>Spiralia</taxon>
        <taxon>Gnathifera</taxon>
        <taxon>Rotifera</taxon>
        <taxon>Eurotatoria</taxon>
        <taxon>Bdelloidea</taxon>
        <taxon>Philodinida</taxon>
        <taxon>Philodinidae</taxon>
        <taxon>Rotaria</taxon>
    </lineage>
</organism>
<protein>
    <submittedName>
        <fullName evidence="4">Uncharacterized protein</fullName>
    </submittedName>
</protein>
<feature type="region of interest" description="Disordered" evidence="1">
    <location>
        <begin position="1"/>
        <end position="58"/>
    </location>
</feature>
<accession>A0A8S3HIR6</accession>
<dbReference type="AlphaFoldDB" id="A0A8S3HIR6"/>
<comment type="caution">
    <text evidence="4">The sequence shown here is derived from an EMBL/GenBank/DDBJ whole genome shotgun (WGS) entry which is preliminary data.</text>
</comment>
<name>A0A8S3HIR6_9BILA</name>
<dbReference type="Proteomes" id="UP000676336">
    <property type="component" value="Unassembled WGS sequence"/>
</dbReference>
<evidence type="ECO:0000313" key="2">
    <source>
        <dbReference type="EMBL" id="CAF4238772.1"/>
    </source>
</evidence>
<gene>
    <name evidence="4" type="ORF">BYL167_LOCUS79036</name>
    <name evidence="3" type="ORF">GIL414_LOCUS24065</name>
    <name evidence="2" type="ORF">SMN809_LOCUS23477</name>
</gene>
<dbReference type="EMBL" id="CAJOBH010291380">
    <property type="protein sequence ID" value="CAF5181547.1"/>
    <property type="molecule type" value="Genomic_DNA"/>
</dbReference>
<feature type="compositionally biased region" description="Low complexity" evidence="1">
    <location>
        <begin position="20"/>
        <end position="42"/>
    </location>
</feature>